<evidence type="ECO:0000313" key="5">
    <source>
        <dbReference type="Proteomes" id="UP000198600"/>
    </source>
</evidence>
<evidence type="ECO:0000313" key="4">
    <source>
        <dbReference type="EMBL" id="SDV05585.1"/>
    </source>
</evidence>
<dbReference type="CDD" id="cd04301">
    <property type="entry name" value="NAT_SF"/>
    <property type="match status" value="1"/>
</dbReference>
<dbReference type="InterPro" id="IPR051016">
    <property type="entry name" value="Diverse_Substrate_AcTransf"/>
</dbReference>
<dbReference type="AlphaFoldDB" id="A0A1H2NKI3"/>
<dbReference type="EMBL" id="LT629802">
    <property type="protein sequence ID" value="SDV05585.1"/>
    <property type="molecule type" value="Genomic_DNA"/>
</dbReference>
<dbReference type="InterPro" id="IPR016181">
    <property type="entry name" value="Acyl_CoA_acyltransferase"/>
</dbReference>
<dbReference type="InterPro" id="IPR000182">
    <property type="entry name" value="GNAT_dom"/>
</dbReference>
<dbReference type="GO" id="GO:0005840">
    <property type="term" value="C:ribosome"/>
    <property type="evidence" value="ECO:0007669"/>
    <property type="project" value="UniProtKB-KW"/>
</dbReference>
<dbReference type="RefSeq" id="WP_084379028.1">
    <property type="nucleotide sequence ID" value="NZ_LS483433.1"/>
</dbReference>
<dbReference type="PROSITE" id="PS51186">
    <property type="entry name" value="GNAT"/>
    <property type="match status" value="1"/>
</dbReference>
<keyword evidence="5" id="KW-1185">Reference proteome</keyword>
<reference evidence="5" key="1">
    <citation type="submission" date="2016-10" db="EMBL/GenBank/DDBJ databases">
        <authorList>
            <person name="Varghese N."/>
            <person name="Submissions S."/>
        </authorList>
    </citation>
    <scope>NUCLEOTIDE SEQUENCE [LARGE SCALE GENOMIC DNA]</scope>
    <source>
        <strain evidence="5">LMG 2223</strain>
    </source>
</reference>
<keyword evidence="4" id="KW-0689">Ribosomal protein</keyword>
<dbReference type="SUPFAM" id="SSF55729">
    <property type="entry name" value="Acyl-CoA N-acyltransferases (Nat)"/>
    <property type="match status" value="1"/>
</dbReference>
<evidence type="ECO:0000256" key="1">
    <source>
        <dbReference type="ARBA" id="ARBA00022679"/>
    </source>
</evidence>
<evidence type="ECO:0000256" key="2">
    <source>
        <dbReference type="ARBA" id="ARBA00023315"/>
    </source>
</evidence>
<dbReference type="STRING" id="46679.SAMN05216202_3904"/>
<gene>
    <name evidence="4" type="ORF">SAMN05216202_3904</name>
</gene>
<feature type="domain" description="N-acetyltransferase" evidence="3">
    <location>
        <begin position="8"/>
        <end position="152"/>
    </location>
</feature>
<dbReference type="Proteomes" id="UP000198600">
    <property type="component" value="Chromosome I"/>
</dbReference>
<dbReference type="OrthoDB" id="9805924at2"/>
<keyword evidence="4" id="KW-0687">Ribonucleoprotein</keyword>
<protein>
    <submittedName>
        <fullName evidence="4">Ribosomal protein S18 acetylase RimI</fullName>
    </submittedName>
</protein>
<sequence length="152" mass="17578">MGNDQQSVIVRALQPDDYERWLALWLAYQDFYEVTLEEAVSRSTFSRFLDPDEPVSGFVAAQGEDLVGLVNAVLHRSTWTVADYCYLEDLYVAPTVRGSGSGKMLIEQVRDFARQHGCSRLYWHTHQTNKRAQKLYNWVAEDSGFIEYRMTL</sequence>
<accession>A0A1H2NKI3</accession>
<dbReference type="PANTHER" id="PTHR10545:SF42">
    <property type="entry name" value="ACETYLTRANSFERASE"/>
    <property type="match status" value="1"/>
</dbReference>
<keyword evidence="2" id="KW-0012">Acyltransferase</keyword>
<dbReference type="PANTHER" id="PTHR10545">
    <property type="entry name" value="DIAMINE N-ACETYLTRANSFERASE"/>
    <property type="match status" value="1"/>
</dbReference>
<dbReference type="GO" id="GO:0008080">
    <property type="term" value="F:N-acetyltransferase activity"/>
    <property type="evidence" value="ECO:0007669"/>
    <property type="project" value="TreeGrafter"/>
</dbReference>
<evidence type="ECO:0000259" key="3">
    <source>
        <dbReference type="PROSITE" id="PS51186"/>
    </source>
</evidence>
<proteinExistence type="predicted"/>
<dbReference type="Pfam" id="PF00583">
    <property type="entry name" value="Acetyltransf_1"/>
    <property type="match status" value="1"/>
</dbReference>
<name>A0A1H2NKI3_9PSED</name>
<dbReference type="Gene3D" id="3.40.630.30">
    <property type="match status" value="1"/>
</dbReference>
<keyword evidence="1" id="KW-0808">Transferase</keyword>
<organism evidence="4 5">
    <name type="scientific">Pseudomonas mucidolens</name>
    <dbReference type="NCBI Taxonomy" id="46679"/>
    <lineage>
        <taxon>Bacteria</taxon>
        <taxon>Pseudomonadati</taxon>
        <taxon>Pseudomonadota</taxon>
        <taxon>Gammaproteobacteria</taxon>
        <taxon>Pseudomonadales</taxon>
        <taxon>Pseudomonadaceae</taxon>
        <taxon>Pseudomonas</taxon>
    </lineage>
</organism>